<dbReference type="Proteomes" id="UP001438953">
    <property type="component" value="Unassembled WGS sequence"/>
</dbReference>
<evidence type="ECO:0000313" key="1">
    <source>
        <dbReference type="EMBL" id="MER5172225.1"/>
    </source>
</evidence>
<proteinExistence type="predicted"/>
<name>A0ABV1SH36_9RHOB</name>
<gene>
    <name evidence="1" type="ORF">VSX56_10590</name>
</gene>
<dbReference type="RefSeq" id="WP_350936961.1">
    <property type="nucleotide sequence ID" value="NZ_JAYWLC010000007.1"/>
</dbReference>
<sequence>MPDPRAPMSPADELAQIRIQIQRLRQREAELREAWLAQADMPRIGQWHKVELFTCRERIFDPRLLPDEIRKNPSYTREKITRSIRLRRKSKVDALSHLPELAKIEPPAPQKILFRRHNAS</sequence>
<comment type="caution">
    <text evidence="1">The sequence shown here is derived from an EMBL/GenBank/DDBJ whole genome shotgun (WGS) entry which is preliminary data.</text>
</comment>
<accession>A0ABV1SH36</accession>
<evidence type="ECO:0000313" key="2">
    <source>
        <dbReference type="Proteomes" id="UP001438953"/>
    </source>
</evidence>
<reference evidence="1 2" key="2">
    <citation type="submission" date="2024-06" db="EMBL/GenBank/DDBJ databases">
        <title>Thioclava kandeliae sp. nov. from a rhizosphere soil sample of Kandelia candel in a mangrove.</title>
        <authorList>
            <person name="Mu T."/>
        </authorList>
    </citation>
    <scope>NUCLEOTIDE SEQUENCE [LARGE SCALE GENOMIC DNA]</scope>
    <source>
        <strain evidence="1 2">CPCC 100088</strain>
    </source>
</reference>
<organism evidence="1 2">
    <name type="scientific">Thioclava kandeliae</name>
    <dbReference type="NCBI Taxonomy" id="3070818"/>
    <lineage>
        <taxon>Bacteria</taxon>
        <taxon>Pseudomonadati</taxon>
        <taxon>Pseudomonadota</taxon>
        <taxon>Alphaproteobacteria</taxon>
        <taxon>Rhodobacterales</taxon>
        <taxon>Paracoccaceae</taxon>
        <taxon>Thioclava</taxon>
    </lineage>
</organism>
<reference evidence="1 2" key="1">
    <citation type="submission" date="2024-01" db="EMBL/GenBank/DDBJ databases">
        <authorList>
            <person name="Deng Y."/>
            <person name="Su J."/>
        </authorList>
    </citation>
    <scope>NUCLEOTIDE SEQUENCE [LARGE SCALE GENOMIC DNA]</scope>
    <source>
        <strain evidence="1 2">CPCC 100088</strain>
    </source>
</reference>
<protein>
    <recommendedName>
        <fullName evidence="3">DUF465 domain-containing protein</fullName>
    </recommendedName>
</protein>
<evidence type="ECO:0008006" key="3">
    <source>
        <dbReference type="Google" id="ProtNLM"/>
    </source>
</evidence>
<dbReference type="EMBL" id="JAYWLC010000007">
    <property type="protein sequence ID" value="MER5172225.1"/>
    <property type="molecule type" value="Genomic_DNA"/>
</dbReference>
<keyword evidence="2" id="KW-1185">Reference proteome</keyword>